<dbReference type="Pfam" id="PF01627">
    <property type="entry name" value="Hpt"/>
    <property type="match status" value="1"/>
</dbReference>
<evidence type="ECO:0000256" key="2">
    <source>
        <dbReference type="ARBA" id="ARBA00012438"/>
    </source>
</evidence>
<organism evidence="11 12">
    <name type="scientific">Catenovulum sediminis</name>
    <dbReference type="NCBI Taxonomy" id="1740262"/>
    <lineage>
        <taxon>Bacteria</taxon>
        <taxon>Pseudomonadati</taxon>
        <taxon>Pseudomonadota</taxon>
        <taxon>Gammaproteobacteria</taxon>
        <taxon>Alteromonadales</taxon>
        <taxon>Alteromonadaceae</taxon>
        <taxon>Catenovulum</taxon>
    </lineage>
</organism>
<evidence type="ECO:0000256" key="4">
    <source>
        <dbReference type="ARBA" id="ARBA00022679"/>
    </source>
</evidence>
<dbReference type="SUPFAM" id="SSF55874">
    <property type="entry name" value="ATPase domain of HSP90 chaperone/DNA topoisomerase II/histidine kinase"/>
    <property type="match status" value="1"/>
</dbReference>
<name>A0ABV1RN06_9ALTE</name>
<dbReference type="Gene3D" id="1.20.120.160">
    <property type="entry name" value="HPT domain"/>
    <property type="match status" value="1"/>
</dbReference>
<dbReference type="InterPro" id="IPR036641">
    <property type="entry name" value="HPT_dom_sf"/>
</dbReference>
<proteinExistence type="predicted"/>
<dbReference type="Pfam" id="PF01584">
    <property type="entry name" value="CheW"/>
    <property type="match status" value="1"/>
</dbReference>
<dbReference type="PROSITE" id="PS50109">
    <property type="entry name" value="HIS_KIN"/>
    <property type="match status" value="1"/>
</dbReference>
<dbReference type="Gene3D" id="1.10.287.560">
    <property type="entry name" value="Histidine kinase CheA-like, homodimeric domain"/>
    <property type="match status" value="1"/>
</dbReference>
<dbReference type="InterPro" id="IPR002545">
    <property type="entry name" value="CheW-lke_dom"/>
</dbReference>
<dbReference type="SMART" id="SM00387">
    <property type="entry name" value="HATPase_c"/>
    <property type="match status" value="1"/>
</dbReference>
<feature type="domain" description="HPt" evidence="10">
    <location>
        <begin position="1"/>
        <end position="101"/>
    </location>
</feature>
<dbReference type="SUPFAM" id="SSF50341">
    <property type="entry name" value="CheW-like"/>
    <property type="match status" value="1"/>
</dbReference>
<dbReference type="SMART" id="SM00260">
    <property type="entry name" value="CheW"/>
    <property type="match status" value="1"/>
</dbReference>
<dbReference type="InterPro" id="IPR051315">
    <property type="entry name" value="Bact_Chemotaxis_CheA"/>
</dbReference>
<dbReference type="InterPro" id="IPR004105">
    <property type="entry name" value="CheA-like_dim"/>
</dbReference>
<evidence type="ECO:0000259" key="8">
    <source>
        <dbReference type="PROSITE" id="PS50109"/>
    </source>
</evidence>
<evidence type="ECO:0000256" key="3">
    <source>
        <dbReference type="ARBA" id="ARBA00022553"/>
    </source>
</evidence>
<dbReference type="SUPFAM" id="SSF47226">
    <property type="entry name" value="Histidine-containing phosphotransfer domain, HPT domain"/>
    <property type="match status" value="1"/>
</dbReference>
<dbReference type="SMART" id="SM00073">
    <property type="entry name" value="HPT"/>
    <property type="match status" value="1"/>
</dbReference>
<dbReference type="Pfam" id="PF02518">
    <property type="entry name" value="HATPase_c"/>
    <property type="match status" value="1"/>
</dbReference>
<evidence type="ECO:0000313" key="11">
    <source>
        <dbReference type="EMBL" id="MER2494305.1"/>
    </source>
</evidence>
<dbReference type="PANTHER" id="PTHR43395:SF1">
    <property type="entry name" value="CHEMOTAXIS PROTEIN CHEA"/>
    <property type="match status" value="1"/>
</dbReference>
<evidence type="ECO:0000256" key="7">
    <source>
        <dbReference type="PROSITE-ProRule" id="PRU00110"/>
    </source>
</evidence>
<dbReference type="Proteomes" id="UP001467690">
    <property type="component" value="Unassembled WGS sequence"/>
</dbReference>
<dbReference type="Gene3D" id="3.30.565.10">
    <property type="entry name" value="Histidine kinase-like ATPase, C-terminal domain"/>
    <property type="match status" value="1"/>
</dbReference>
<dbReference type="SUPFAM" id="SSF47384">
    <property type="entry name" value="Homodimeric domain of signal transducing histidine kinase"/>
    <property type="match status" value="1"/>
</dbReference>
<dbReference type="EC" id="2.7.13.3" evidence="2"/>
<dbReference type="RefSeq" id="WP_350403315.1">
    <property type="nucleotide sequence ID" value="NZ_JBELOE010000287.1"/>
</dbReference>
<dbReference type="EMBL" id="JBELOE010000287">
    <property type="protein sequence ID" value="MER2494305.1"/>
    <property type="molecule type" value="Genomic_DNA"/>
</dbReference>
<reference evidence="11 12" key="1">
    <citation type="submission" date="2024-06" db="EMBL/GenBank/DDBJ databases">
        <authorList>
            <person name="Chen R.Y."/>
        </authorList>
    </citation>
    <scope>NUCLEOTIDE SEQUENCE [LARGE SCALE GENOMIC DNA]</scope>
    <source>
        <strain evidence="11 12">D2</strain>
    </source>
</reference>
<dbReference type="SMART" id="SM01231">
    <property type="entry name" value="H-kinase_dim"/>
    <property type="match status" value="1"/>
</dbReference>
<gene>
    <name evidence="11" type="ORF">ABS311_20725</name>
</gene>
<dbReference type="InterPro" id="IPR037006">
    <property type="entry name" value="CheA-like_homodim_sf"/>
</dbReference>
<dbReference type="InterPro" id="IPR004358">
    <property type="entry name" value="Sig_transdc_His_kin-like_C"/>
</dbReference>
<feature type="modified residue" description="Phosphohistidine" evidence="7">
    <location>
        <position position="44"/>
    </location>
</feature>
<dbReference type="InterPro" id="IPR036061">
    <property type="entry name" value="CheW-like_dom_sf"/>
</dbReference>
<evidence type="ECO:0000313" key="12">
    <source>
        <dbReference type="Proteomes" id="UP001467690"/>
    </source>
</evidence>
<evidence type="ECO:0000256" key="6">
    <source>
        <dbReference type="ARBA" id="ARBA00023012"/>
    </source>
</evidence>
<dbReference type="PROSITE" id="PS50851">
    <property type="entry name" value="CHEW"/>
    <property type="match status" value="1"/>
</dbReference>
<dbReference type="GO" id="GO:0004673">
    <property type="term" value="F:protein histidine kinase activity"/>
    <property type="evidence" value="ECO:0007669"/>
    <property type="project" value="UniProtKB-EC"/>
</dbReference>
<keyword evidence="4 11" id="KW-0808">Transferase</keyword>
<dbReference type="InterPro" id="IPR005467">
    <property type="entry name" value="His_kinase_dom"/>
</dbReference>
<accession>A0ABV1RN06</accession>
<protein>
    <recommendedName>
        <fullName evidence="2">histidine kinase</fullName>
        <ecNumber evidence="2">2.7.13.3</ecNumber>
    </recommendedName>
</protein>
<comment type="catalytic activity">
    <reaction evidence="1">
        <text>ATP + protein L-histidine = ADP + protein N-phospho-L-histidine.</text>
        <dbReference type="EC" id="2.7.13.3"/>
    </reaction>
</comment>
<dbReference type="CDD" id="cd00088">
    <property type="entry name" value="HPT"/>
    <property type="match status" value="1"/>
</dbReference>
<sequence length="778" mass="86277">MNPLLEQFLGESRELLEFCDDTFLQLEKNPQDSDTLNRLFRYVHTIKGGSGLFEIAPFTQLVHVAEDSLSKAREGLLQISSDGIDLYLQILDQLTSWLDELEENGQLGELSIQQSEVLVGQIRQRILKENTDQPKQELPVVDELSVTSVEQVMSAMGLQGVNERLLCELKEQVENLQQSANLVVYRPDTNAFFSGDDPICFWLQLPDLLWQGIDGDFSQENLNAFDPYACKLTFLALTAADETQIKENLNYVWHSVALHKIMPIDRKVVPDNSVKAAFGVEEVLFSQMQILLHIDNNPHPESSLASVSRVLSGLVGTVPELDKLPPIQNEPGKLNPDYLKALECITAEGSATDCVSEPDLSNDQKLPAKITPSVGAPANNMQTAKSEPIRTIKVDQDKLEQLVDLAGELIVAKNSLNHLARKVENEYGIKALTRDIKCEHGVLNRITESLQDVVMQIRMIPVATIFQRFPRLVRDLSRRLGKDIDLQVCGEETEADKNIVEQLADPLIHLVRNSIDHGIEMPSDRQKAGKSSTGVIRLVAKNIQDSVQIEIQDDGAGIDPEVIKEKAVSKGVISKDAVAGMSDEDVLQLIFEPGFSTCEQVSELSGRGVGMDVVKTTVNRLGGMIDLQSTKGEGSVIRVTLPASITVSRVMMFEMDEQVYGIPVEGLTETIKIRPQQIRRIKQGESYVLRNKLVPLYRMHKLLGIRSTKNQPELPILNLNINGTVAGFAVDKLLEGVDVIIKPLEGIMSRFPLYSGAAVLGDGRVLLVLNPKEMQLCH</sequence>
<dbReference type="InterPro" id="IPR008207">
    <property type="entry name" value="Sig_transdc_His_kin_Hpt_dom"/>
</dbReference>
<dbReference type="CDD" id="cd16916">
    <property type="entry name" value="HATPase_CheA-like"/>
    <property type="match status" value="1"/>
</dbReference>
<dbReference type="InterPro" id="IPR003594">
    <property type="entry name" value="HATPase_dom"/>
</dbReference>
<comment type="caution">
    <text evidence="11">The sequence shown here is derived from an EMBL/GenBank/DDBJ whole genome shotgun (WGS) entry which is preliminary data.</text>
</comment>
<feature type="domain" description="Histidine kinase" evidence="8">
    <location>
        <begin position="444"/>
        <end position="645"/>
    </location>
</feature>
<evidence type="ECO:0000259" key="9">
    <source>
        <dbReference type="PROSITE" id="PS50851"/>
    </source>
</evidence>
<dbReference type="InterPro" id="IPR036890">
    <property type="entry name" value="HATPase_C_sf"/>
</dbReference>
<evidence type="ECO:0000259" key="10">
    <source>
        <dbReference type="PROSITE" id="PS50894"/>
    </source>
</evidence>
<dbReference type="Gene3D" id="2.30.30.40">
    <property type="entry name" value="SH3 Domains"/>
    <property type="match status" value="1"/>
</dbReference>
<evidence type="ECO:0000256" key="5">
    <source>
        <dbReference type="ARBA" id="ARBA00022777"/>
    </source>
</evidence>
<keyword evidence="3 7" id="KW-0597">Phosphoprotein</keyword>
<dbReference type="PANTHER" id="PTHR43395">
    <property type="entry name" value="SENSOR HISTIDINE KINASE CHEA"/>
    <property type="match status" value="1"/>
</dbReference>
<keyword evidence="12" id="KW-1185">Reference proteome</keyword>
<dbReference type="InterPro" id="IPR036097">
    <property type="entry name" value="HisK_dim/P_sf"/>
</dbReference>
<evidence type="ECO:0000256" key="1">
    <source>
        <dbReference type="ARBA" id="ARBA00000085"/>
    </source>
</evidence>
<feature type="domain" description="CheW-like" evidence="9">
    <location>
        <begin position="647"/>
        <end position="778"/>
    </location>
</feature>
<dbReference type="Pfam" id="PF02895">
    <property type="entry name" value="H-kinase_dim"/>
    <property type="match status" value="1"/>
</dbReference>
<keyword evidence="6" id="KW-0902">Two-component regulatory system</keyword>
<dbReference type="PROSITE" id="PS50894">
    <property type="entry name" value="HPT"/>
    <property type="match status" value="1"/>
</dbReference>
<dbReference type="PRINTS" id="PR00344">
    <property type="entry name" value="BCTRLSENSOR"/>
</dbReference>
<keyword evidence="5" id="KW-0418">Kinase</keyword>